<evidence type="ECO:0000256" key="5">
    <source>
        <dbReference type="HAMAP-Rule" id="MF_01114"/>
    </source>
</evidence>
<sequence length="164" mass="18505">MGDHSAPSVVTACRNTALRLLGRREHSVAELRRKLQERGFDTDTIADVLADCRRLGYLDDDRFAHLYSEQLRRRGYGRLRIEQMLKSKGLSAACVAVCVTACCAEAGQIEDCRRVLRKKLQTVSGEATAPRTAERLYRFLMQRGFAAALIRQVLDELRWPTGGH</sequence>
<feature type="domain" description="RecX third three-helical" evidence="7">
    <location>
        <begin position="109"/>
        <end position="154"/>
    </location>
</feature>
<dbReference type="HAMAP" id="MF_01114">
    <property type="entry name" value="RecX"/>
    <property type="match status" value="1"/>
</dbReference>
<dbReference type="InterPro" id="IPR053926">
    <property type="entry name" value="RecX_HTH_1st"/>
</dbReference>
<dbReference type="InterPro" id="IPR003783">
    <property type="entry name" value="Regulatory_RecX"/>
</dbReference>
<feature type="domain" description="RecX second three-helical" evidence="6">
    <location>
        <begin position="59"/>
        <end position="95"/>
    </location>
</feature>
<dbReference type="PANTHER" id="PTHR33602:SF1">
    <property type="entry name" value="REGULATORY PROTEIN RECX FAMILY PROTEIN"/>
    <property type="match status" value="1"/>
</dbReference>
<dbReference type="InterPro" id="IPR053924">
    <property type="entry name" value="RecX_HTH_2nd"/>
</dbReference>
<evidence type="ECO:0000256" key="4">
    <source>
        <dbReference type="ARBA" id="ARBA00022490"/>
    </source>
</evidence>
<proteinExistence type="inferred from homology"/>
<evidence type="ECO:0000259" key="8">
    <source>
        <dbReference type="Pfam" id="PF21982"/>
    </source>
</evidence>
<gene>
    <name evidence="5" type="primary">recX</name>
    <name evidence="9" type="ORF">MRX98_10185</name>
</gene>
<comment type="similarity">
    <text evidence="2 5">Belongs to the RecX family.</text>
</comment>
<dbReference type="EMBL" id="JALJRB010000009">
    <property type="protein sequence ID" value="MCJ8500940.1"/>
    <property type="molecule type" value="Genomic_DNA"/>
</dbReference>
<dbReference type="Gene3D" id="1.10.10.10">
    <property type="entry name" value="Winged helix-like DNA-binding domain superfamily/Winged helix DNA-binding domain"/>
    <property type="match status" value="3"/>
</dbReference>
<feature type="domain" description="RecX first three-helical" evidence="8">
    <location>
        <begin position="13"/>
        <end position="51"/>
    </location>
</feature>
<evidence type="ECO:0000256" key="1">
    <source>
        <dbReference type="ARBA" id="ARBA00004496"/>
    </source>
</evidence>
<dbReference type="Pfam" id="PF02631">
    <property type="entry name" value="RecX_HTH2"/>
    <property type="match status" value="1"/>
</dbReference>
<dbReference type="Proteomes" id="UP001165427">
    <property type="component" value="Unassembled WGS sequence"/>
</dbReference>
<evidence type="ECO:0000313" key="10">
    <source>
        <dbReference type="Proteomes" id="UP001165427"/>
    </source>
</evidence>
<dbReference type="PANTHER" id="PTHR33602">
    <property type="entry name" value="REGULATORY PROTEIN RECX FAMILY PROTEIN"/>
    <property type="match status" value="1"/>
</dbReference>
<evidence type="ECO:0000256" key="3">
    <source>
        <dbReference type="ARBA" id="ARBA00018111"/>
    </source>
</evidence>
<reference evidence="9" key="1">
    <citation type="submission" date="2022-04" db="EMBL/GenBank/DDBJ databases">
        <title>Desulfatitalea alkaliphila sp. nov., a novel anaerobic sulfate-reducing bacterium isolated from terrestrial mud volcano, Taman Peninsula, Russia.</title>
        <authorList>
            <person name="Khomyakova M.A."/>
            <person name="Merkel A.Y."/>
            <person name="Slobodkin A.I."/>
        </authorList>
    </citation>
    <scope>NUCLEOTIDE SEQUENCE</scope>
    <source>
        <strain evidence="9">M08but</strain>
    </source>
</reference>
<keyword evidence="10" id="KW-1185">Reference proteome</keyword>
<name>A0AA41UIM7_9BACT</name>
<dbReference type="RefSeq" id="WP_246906817.1">
    <property type="nucleotide sequence ID" value="NZ_JALJRB010000009.1"/>
</dbReference>
<dbReference type="AlphaFoldDB" id="A0AA41UIM7"/>
<evidence type="ECO:0000313" key="9">
    <source>
        <dbReference type="EMBL" id="MCJ8500940.1"/>
    </source>
</evidence>
<dbReference type="GO" id="GO:0006282">
    <property type="term" value="P:regulation of DNA repair"/>
    <property type="evidence" value="ECO:0007669"/>
    <property type="project" value="UniProtKB-UniRule"/>
</dbReference>
<dbReference type="GO" id="GO:0005737">
    <property type="term" value="C:cytoplasm"/>
    <property type="evidence" value="ECO:0007669"/>
    <property type="project" value="UniProtKB-SubCell"/>
</dbReference>
<evidence type="ECO:0000259" key="6">
    <source>
        <dbReference type="Pfam" id="PF02631"/>
    </source>
</evidence>
<dbReference type="InterPro" id="IPR036388">
    <property type="entry name" value="WH-like_DNA-bd_sf"/>
</dbReference>
<evidence type="ECO:0000256" key="2">
    <source>
        <dbReference type="ARBA" id="ARBA00009695"/>
    </source>
</evidence>
<organism evidence="9 10">
    <name type="scientific">Desulfatitalea alkaliphila</name>
    <dbReference type="NCBI Taxonomy" id="2929485"/>
    <lineage>
        <taxon>Bacteria</taxon>
        <taxon>Pseudomonadati</taxon>
        <taxon>Thermodesulfobacteriota</taxon>
        <taxon>Desulfobacteria</taxon>
        <taxon>Desulfobacterales</taxon>
        <taxon>Desulfosarcinaceae</taxon>
        <taxon>Desulfatitalea</taxon>
    </lineage>
</organism>
<accession>A0AA41UIM7</accession>
<evidence type="ECO:0000259" key="7">
    <source>
        <dbReference type="Pfam" id="PF21981"/>
    </source>
</evidence>
<keyword evidence="4 5" id="KW-0963">Cytoplasm</keyword>
<comment type="subcellular location">
    <subcellularLocation>
        <location evidence="1 5">Cytoplasm</location>
    </subcellularLocation>
</comment>
<dbReference type="Pfam" id="PF21981">
    <property type="entry name" value="RecX_HTH3"/>
    <property type="match status" value="1"/>
</dbReference>
<dbReference type="InterPro" id="IPR053925">
    <property type="entry name" value="RecX_HTH_3rd"/>
</dbReference>
<comment type="function">
    <text evidence="5">Modulates RecA activity.</text>
</comment>
<dbReference type="Pfam" id="PF21982">
    <property type="entry name" value="RecX_HTH1"/>
    <property type="match status" value="1"/>
</dbReference>
<comment type="caution">
    <text evidence="9">The sequence shown here is derived from an EMBL/GenBank/DDBJ whole genome shotgun (WGS) entry which is preliminary data.</text>
</comment>
<protein>
    <recommendedName>
        <fullName evidence="3 5">Regulatory protein RecX</fullName>
    </recommendedName>
</protein>